<dbReference type="GO" id="GO:0009097">
    <property type="term" value="P:isoleucine biosynthetic process"/>
    <property type="evidence" value="ECO:0007669"/>
    <property type="project" value="TreeGrafter"/>
</dbReference>
<dbReference type="Pfam" id="PF02776">
    <property type="entry name" value="TPP_enzyme_N"/>
    <property type="match status" value="1"/>
</dbReference>
<dbReference type="GO" id="GO:0003984">
    <property type="term" value="F:acetolactate synthase activity"/>
    <property type="evidence" value="ECO:0007669"/>
    <property type="project" value="TreeGrafter"/>
</dbReference>
<protein>
    <recommendedName>
        <fullName evidence="2">Thiamine pyrophosphate enzyme N-terminal TPP-binding domain-containing protein</fullName>
    </recommendedName>
</protein>
<comment type="caution">
    <text evidence="3">The sequence shown here is derived from an EMBL/GenBank/DDBJ whole genome shotgun (WGS) entry which is preliminary data.</text>
</comment>
<name>A0A2H5P3E9_CITUN</name>
<dbReference type="SUPFAM" id="SSF52518">
    <property type="entry name" value="Thiamin diphosphate-binding fold (THDP-binding)"/>
    <property type="match status" value="1"/>
</dbReference>
<dbReference type="Gene3D" id="3.40.50.970">
    <property type="match status" value="1"/>
</dbReference>
<keyword evidence="4" id="KW-1185">Reference proteome</keyword>
<dbReference type="InterPro" id="IPR029061">
    <property type="entry name" value="THDP-binding"/>
</dbReference>
<proteinExistence type="inferred from homology"/>
<dbReference type="InterPro" id="IPR012001">
    <property type="entry name" value="Thiamin_PyroP_enz_TPP-bd_dom"/>
</dbReference>
<dbReference type="PANTHER" id="PTHR18968:SF13">
    <property type="entry name" value="ACETOLACTATE SYNTHASE CATALYTIC SUBUNIT, MITOCHONDRIAL"/>
    <property type="match status" value="1"/>
</dbReference>
<gene>
    <name evidence="3" type="ORF">CUMW_098510</name>
</gene>
<dbReference type="GO" id="GO:0030976">
    <property type="term" value="F:thiamine pyrophosphate binding"/>
    <property type="evidence" value="ECO:0007669"/>
    <property type="project" value="InterPro"/>
</dbReference>
<dbReference type="InterPro" id="IPR045229">
    <property type="entry name" value="TPP_enz"/>
</dbReference>
<feature type="domain" description="Thiamine pyrophosphate enzyme N-terminal TPP-binding" evidence="2">
    <location>
        <begin position="38"/>
        <end position="88"/>
    </location>
</feature>
<comment type="similarity">
    <text evidence="1">Belongs to the TPP enzyme family.</text>
</comment>
<reference evidence="3 4" key="1">
    <citation type="journal article" date="2017" name="Front. Genet.">
        <title>Draft sequencing of the heterozygous diploid genome of Satsuma (Citrus unshiu Marc.) using a hybrid assembly approach.</title>
        <authorList>
            <person name="Shimizu T."/>
            <person name="Tanizawa Y."/>
            <person name="Mochizuki T."/>
            <person name="Nagasaki H."/>
            <person name="Yoshioka T."/>
            <person name="Toyoda A."/>
            <person name="Fujiyama A."/>
            <person name="Kaminuma E."/>
            <person name="Nakamura Y."/>
        </authorList>
    </citation>
    <scope>NUCLEOTIDE SEQUENCE [LARGE SCALE GENOMIC DNA]</scope>
    <source>
        <strain evidence="4">cv. Miyagawa wase</strain>
    </source>
</reference>
<dbReference type="GO" id="GO:0009099">
    <property type="term" value="P:L-valine biosynthetic process"/>
    <property type="evidence" value="ECO:0007669"/>
    <property type="project" value="TreeGrafter"/>
</dbReference>
<dbReference type="Proteomes" id="UP000236630">
    <property type="component" value="Unassembled WGS sequence"/>
</dbReference>
<evidence type="ECO:0000313" key="3">
    <source>
        <dbReference type="EMBL" id="GAY46625.1"/>
    </source>
</evidence>
<organism evidence="3 4">
    <name type="scientific">Citrus unshiu</name>
    <name type="common">Satsuma mandarin</name>
    <name type="synonym">Citrus nobilis var. unshiu</name>
    <dbReference type="NCBI Taxonomy" id="55188"/>
    <lineage>
        <taxon>Eukaryota</taxon>
        <taxon>Viridiplantae</taxon>
        <taxon>Streptophyta</taxon>
        <taxon>Embryophyta</taxon>
        <taxon>Tracheophyta</taxon>
        <taxon>Spermatophyta</taxon>
        <taxon>Magnoliopsida</taxon>
        <taxon>eudicotyledons</taxon>
        <taxon>Gunneridae</taxon>
        <taxon>Pentapetalae</taxon>
        <taxon>rosids</taxon>
        <taxon>malvids</taxon>
        <taxon>Sapindales</taxon>
        <taxon>Rutaceae</taxon>
        <taxon>Aurantioideae</taxon>
        <taxon>Citrus</taxon>
    </lineage>
</organism>
<dbReference type="CDD" id="cd07035">
    <property type="entry name" value="TPP_PYR_POX_like"/>
    <property type="match status" value="1"/>
</dbReference>
<sequence>MKNPSLQVTNNSLSIPTITVPFQQTDFAPRFTPDELQKGDDIIVEALERQGITTVFAYPDAASIEIHQSLSHSNIRIILPRYEQGGIFVPEERMAIPPEHLAS</sequence>
<dbReference type="EMBL" id="BDQV01000034">
    <property type="protein sequence ID" value="GAY46625.1"/>
    <property type="molecule type" value="Genomic_DNA"/>
</dbReference>
<dbReference type="GO" id="GO:0005948">
    <property type="term" value="C:acetolactate synthase complex"/>
    <property type="evidence" value="ECO:0007669"/>
    <property type="project" value="TreeGrafter"/>
</dbReference>
<dbReference type="PANTHER" id="PTHR18968">
    <property type="entry name" value="THIAMINE PYROPHOSPHATE ENZYMES"/>
    <property type="match status" value="1"/>
</dbReference>
<evidence type="ECO:0000313" key="4">
    <source>
        <dbReference type="Proteomes" id="UP000236630"/>
    </source>
</evidence>
<evidence type="ECO:0000256" key="1">
    <source>
        <dbReference type="ARBA" id="ARBA00007812"/>
    </source>
</evidence>
<evidence type="ECO:0000259" key="2">
    <source>
        <dbReference type="Pfam" id="PF02776"/>
    </source>
</evidence>
<dbReference type="AlphaFoldDB" id="A0A2H5P3E9"/>
<dbReference type="GO" id="GO:0050660">
    <property type="term" value="F:flavin adenine dinucleotide binding"/>
    <property type="evidence" value="ECO:0007669"/>
    <property type="project" value="TreeGrafter"/>
</dbReference>
<accession>A0A2H5P3E9</accession>
<dbReference type="STRING" id="55188.A0A2H5P3E9"/>